<evidence type="ECO:0000313" key="10">
    <source>
        <dbReference type="Proteomes" id="UP000000536"/>
    </source>
</evidence>
<evidence type="ECO:0000259" key="8">
    <source>
        <dbReference type="Pfam" id="PF01058"/>
    </source>
</evidence>
<evidence type="ECO:0000256" key="4">
    <source>
        <dbReference type="ARBA" id="ARBA00022723"/>
    </source>
</evidence>
<evidence type="ECO:0000256" key="6">
    <source>
        <dbReference type="ARBA" id="ARBA00023014"/>
    </source>
</evidence>
<evidence type="ECO:0000256" key="5">
    <source>
        <dbReference type="ARBA" id="ARBA00023004"/>
    </source>
</evidence>
<dbReference type="OrthoDB" id="5740at2157"/>
<name>Q5JHU7_THEKO</name>
<dbReference type="EMBL" id="AP006878">
    <property type="protein sequence ID" value="BAD86278.1"/>
    <property type="molecule type" value="Genomic_DNA"/>
</dbReference>
<keyword evidence="10" id="KW-1185">Reference proteome</keyword>
<evidence type="ECO:0000313" key="9">
    <source>
        <dbReference type="EMBL" id="BAD86278.1"/>
    </source>
</evidence>
<gene>
    <name evidence="9" type="ordered locus">TK2089</name>
</gene>
<keyword evidence="4" id="KW-0479">Metal-binding</keyword>
<dbReference type="GeneID" id="78448624"/>
<dbReference type="PANTHER" id="PTHR42989:SF1">
    <property type="entry name" value="FORMATE HYDROGENLYASE SUBUNIT 7-RELATED"/>
    <property type="match status" value="1"/>
</dbReference>
<dbReference type="PANTHER" id="PTHR42989">
    <property type="entry name" value="HYDROGENASE-4 COMPONENT I"/>
    <property type="match status" value="1"/>
</dbReference>
<dbReference type="FunCoup" id="Q5JHU7">
    <property type="interactions" value="62"/>
</dbReference>
<dbReference type="RefSeq" id="WP_011251039.1">
    <property type="nucleotide sequence ID" value="NC_006624.1"/>
</dbReference>
<comment type="cofactor">
    <cofactor evidence="1">
        <name>[4Fe-4S] cluster</name>
        <dbReference type="ChEBI" id="CHEBI:49883"/>
    </cofactor>
</comment>
<keyword evidence="3" id="KW-0004">4Fe-4S</keyword>
<dbReference type="eggNOG" id="arCOG01553">
    <property type="taxonomic scope" value="Archaea"/>
</dbReference>
<evidence type="ECO:0000256" key="7">
    <source>
        <dbReference type="SAM" id="MobiDB-lite"/>
    </source>
</evidence>
<keyword evidence="5" id="KW-0408">Iron</keyword>
<dbReference type="InterPro" id="IPR052375">
    <property type="entry name" value="Complex_I_20kDa-like"/>
</dbReference>
<dbReference type="GO" id="GO:0019645">
    <property type="term" value="P:anaerobic electron transport chain"/>
    <property type="evidence" value="ECO:0000318"/>
    <property type="project" value="GO_Central"/>
</dbReference>
<proteinExistence type="inferred from homology"/>
<accession>Q5JHU7</accession>
<reference evidence="9 10" key="1">
    <citation type="journal article" date="2005" name="Genome Res.">
        <title>Complete genome sequence of the hyperthermophilic archaeon Thermococcus kodakaraensis KOD1 and comparison with Pyrococcus genomes.</title>
        <authorList>
            <person name="Fukui T."/>
            <person name="Atomi H."/>
            <person name="Kanai T."/>
            <person name="Matsumi R."/>
            <person name="Fujiwara S."/>
            <person name="Imanaka T."/>
        </authorList>
    </citation>
    <scope>NUCLEOTIDE SEQUENCE [LARGE SCALE GENOMIC DNA]</scope>
    <source>
        <strain evidence="10">ATCC BAA-918 / JCM 12380 / KOD1</strain>
    </source>
</reference>
<dbReference type="InterPro" id="IPR006137">
    <property type="entry name" value="NADH_UbQ_OxRdtase-like_20kDa"/>
</dbReference>
<dbReference type="GO" id="GO:0009326">
    <property type="term" value="C:formate dehydrogenase complex"/>
    <property type="evidence" value="ECO:0000318"/>
    <property type="project" value="GO_Central"/>
</dbReference>
<protein>
    <submittedName>
        <fullName evidence="9">Membrane bound hydrogenase, NiFe-hydrogenase small subunit</fullName>
    </submittedName>
</protein>
<organism evidence="9 10">
    <name type="scientific">Thermococcus kodakarensis (strain ATCC BAA-918 / JCM 12380 / KOD1)</name>
    <name type="common">Pyrococcus kodakaraensis (strain KOD1)</name>
    <dbReference type="NCBI Taxonomy" id="69014"/>
    <lineage>
        <taxon>Archaea</taxon>
        <taxon>Methanobacteriati</taxon>
        <taxon>Methanobacteriota</taxon>
        <taxon>Thermococci</taxon>
        <taxon>Thermococcales</taxon>
        <taxon>Thermococcaceae</taxon>
        <taxon>Thermococcus</taxon>
    </lineage>
</organism>
<dbReference type="GO" id="GO:0051539">
    <property type="term" value="F:4 iron, 4 sulfur cluster binding"/>
    <property type="evidence" value="ECO:0007669"/>
    <property type="project" value="UniProtKB-KW"/>
</dbReference>
<feature type="domain" description="NADH:ubiquinone oxidoreductase-like 20kDa subunit" evidence="8">
    <location>
        <begin position="47"/>
        <end position="156"/>
    </location>
</feature>
<dbReference type="InParanoid" id="Q5JHU7"/>
<dbReference type="STRING" id="69014.TK2089"/>
<dbReference type="GO" id="GO:0046872">
    <property type="term" value="F:metal ion binding"/>
    <property type="evidence" value="ECO:0007669"/>
    <property type="project" value="UniProtKB-KW"/>
</dbReference>
<dbReference type="Gene3D" id="3.40.50.12280">
    <property type="match status" value="1"/>
</dbReference>
<dbReference type="AlphaFoldDB" id="Q5JHU7"/>
<evidence type="ECO:0000256" key="1">
    <source>
        <dbReference type="ARBA" id="ARBA00001966"/>
    </source>
</evidence>
<dbReference type="Proteomes" id="UP000000536">
    <property type="component" value="Chromosome"/>
</dbReference>
<dbReference type="EnsemblBacteria" id="BAD86278">
    <property type="protein sequence ID" value="BAD86278"/>
    <property type="gene ID" value="TK2089"/>
</dbReference>
<comment type="similarity">
    <text evidence="2">Belongs to the complex I 20 kDa subunit family.</text>
</comment>
<dbReference type="KEGG" id="tko:TK2089"/>
<evidence type="ECO:0000256" key="2">
    <source>
        <dbReference type="ARBA" id="ARBA00009173"/>
    </source>
</evidence>
<evidence type="ECO:0000256" key="3">
    <source>
        <dbReference type="ARBA" id="ARBA00022485"/>
    </source>
</evidence>
<dbReference type="NCBIfam" id="NF005012">
    <property type="entry name" value="PRK06411.1"/>
    <property type="match status" value="1"/>
</dbReference>
<feature type="compositionally biased region" description="Polar residues" evidence="7">
    <location>
        <begin position="1"/>
        <end position="15"/>
    </location>
</feature>
<dbReference type="SUPFAM" id="SSF56770">
    <property type="entry name" value="HydA/Nqo6-like"/>
    <property type="match status" value="1"/>
</dbReference>
<dbReference type="PATRIC" id="fig|69014.16.peg.2044"/>
<dbReference type="PhylomeDB" id="Q5JHU7"/>
<dbReference type="Pfam" id="PF01058">
    <property type="entry name" value="Oxidored_q6"/>
    <property type="match status" value="1"/>
</dbReference>
<sequence length="176" mass="19126">MAITVPANQNGQKSNPSERERLEKRIAQLCRFLGKSPWVFHVNSGSCNGCDIEIIAALTPRYDAERFGVKLVGSPRHADILVVTGPVTNQSLERVKLVYEQTPDPKIVIAVGACPTGGSVFYESPFTNAPLDRVIPVDVYVPGCPPRPEAILHGVVLALEKLARMIKGEVPEEVGE</sequence>
<dbReference type="GO" id="GO:0015944">
    <property type="term" value="P:formate oxidation"/>
    <property type="evidence" value="ECO:0000318"/>
    <property type="project" value="GO_Central"/>
</dbReference>
<dbReference type="HOGENOM" id="CLU_055737_7_3_2"/>
<keyword evidence="6" id="KW-0411">Iron-sulfur</keyword>
<feature type="region of interest" description="Disordered" evidence="7">
    <location>
        <begin position="1"/>
        <end position="20"/>
    </location>
</feature>